<dbReference type="RefSeq" id="WP_209470270.1">
    <property type="nucleotide sequence ID" value="NZ_BMWJ01000025.1"/>
</dbReference>
<feature type="transmembrane region" description="Helical" evidence="1">
    <location>
        <begin position="93"/>
        <end position="113"/>
    </location>
</feature>
<keyword evidence="1" id="KW-1133">Transmembrane helix</keyword>
<reference evidence="2 3" key="1">
    <citation type="submission" date="2021-03" db="EMBL/GenBank/DDBJ databases">
        <title>Sequencing the genomes of 1000 actinobacteria strains.</title>
        <authorList>
            <person name="Klenk H.-P."/>
        </authorList>
    </citation>
    <scope>NUCLEOTIDE SEQUENCE [LARGE SCALE GENOMIC DNA]</scope>
    <source>
        <strain evidence="2 3">DSM 40843</strain>
    </source>
</reference>
<keyword evidence="3" id="KW-1185">Reference proteome</keyword>
<keyword evidence="1" id="KW-0472">Membrane</keyword>
<proteinExistence type="predicted"/>
<evidence type="ECO:0000313" key="3">
    <source>
        <dbReference type="Proteomes" id="UP001519311"/>
    </source>
</evidence>
<gene>
    <name evidence="2" type="ORF">JOF59_003099</name>
</gene>
<evidence type="ECO:0008006" key="4">
    <source>
        <dbReference type="Google" id="ProtNLM"/>
    </source>
</evidence>
<feature type="transmembrane region" description="Helical" evidence="1">
    <location>
        <begin position="12"/>
        <end position="37"/>
    </location>
</feature>
<evidence type="ECO:0000256" key="1">
    <source>
        <dbReference type="SAM" id="Phobius"/>
    </source>
</evidence>
<name>A0ABS4VAK4_9ACTN</name>
<organism evidence="2 3">
    <name type="scientific">Streptomyces clavifer</name>
    <dbReference type="NCBI Taxonomy" id="68188"/>
    <lineage>
        <taxon>Bacteria</taxon>
        <taxon>Bacillati</taxon>
        <taxon>Actinomycetota</taxon>
        <taxon>Actinomycetes</taxon>
        <taxon>Kitasatosporales</taxon>
        <taxon>Streptomycetaceae</taxon>
        <taxon>Streptomyces</taxon>
    </lineage>
</organism>
<keyword evidence="1" id="KW-0812">Transmembrane</keyword>
<sequence length="116" mass="12393">MPDDLLDPRSPYAWVAPLLSTLVTLPAAGAALFYGALSPMACDSCNGAAADRFTDSFAVGWGVLCVSLLVSLAVLLASWVLPWRQRREPTRLLLAWAAPAAVLCAFIAFMGLVDWP</sequence>
<dbReference type="Proteomes" id="UP001519311">
    <property type="component" value="Unassembled WGS sequence"/>
</dbReference>
<evidence type="ECO:0000313" key="2">
    <source>
        <dbReference type="EMBL" id="MBP2360699.1"/>
    </source>
</evidence>
<comment type="caution">
    <text evidence="2">The sequence shown here is derived from an EMBL/GenBank/DDBJ whole genome shotgun (WGS) entry which is preliminary data.</text>
</comment>
<feature type="transmembrane region" description="Helical" evidence="1">
    <location>
        <begin position="57"/>
        <end position="81"/>
    </location>
</feature>
<accession>A0ABS4VAK4</accession>
<protein>
    <recommendedName>
        <fullName evidence="4">Integral membrane protein</fullName>
    </recommendedName>
</protein>
<dbReference type="EMBL" id="JAGINS010000001">
    <property type="protein sequence ID" value="MBP2360699.1"/>
    <property type="molecule type" value="Genomic_DNA"/>
</dbReference>